<evidence type="ECO:0000313" key="2">
    <source>
        <dbReference type="Proteomes" id="UP000215694"/>
    </source>
</evidence>
<organism evidence="1 2">
    <name type="scientific">Romboutsia weinsteinii</name>
    <dbReference type="NCBI Taxonomy" id="2020949"/>
    <lineage>
        <taxon>Bacteria</taxon>
        <taxon>Bacillati</taxon>
        <taxon>Bacillota</taxon>
        <taxon>Clostridia</taxon>
        <taxon>Peptostreptococcales</taxon>
        <taxon>Peptostreptococcaceae</taxon>
        <taxon>Romboutsia</taxon>
    </lineage>
</organism>
<accession>A0A371J171</accession>
<reference evidence="1 2" key="1">
    <citation type="journal article" date="2017" name="Genome Announc.">
        <title>Draft Genome Sequence of Romboutsia weinsteinii sp. nov. Strain CCRI-19649(T) Isolated from Surface Water.</title>
        <authorList>
            <person name="Maheux A.F."/>
            <person name="Boudreau D.K."/>
            <person name="Berube E."/>
            <person name="Boissinot M."/>
            <person name="Cantin P."/>
            <person name="Raymond F."/>
            <person name="Corbeil J."/>
            <person name="Omar R.F."/>
            <person name="Bergeron M.G."/>
        </authorList>
    </citation>
    <scope>NUCLEOTIDE SEQUENCE [LARGE SCALE GENOMIC DNA]</scope>
    <source>
        <strain evidence="1 2">CCRI-19649</strain>
    </source>
</reference>
<dbReference type="Proteomes" id="UP000215694">
    <property type="component" value="Unassembled WGS sequence"/>
</dbReference>
<comment type="caution">
    <text evidence="1">The sequence shown here is derived from an EMBL/GenBank/DDBJ whole genome shotgun (WGS) entry which is preliminary data.</text>
</comment>
<name>A0A371J171_9FIRM</name>
<keyword evidence="2" id="KW-1185">Reference proteome</keyword>
<sequence length="105" mass="13160">MKRIIKWYNRFKFINKILSKKIPYFIIYLYIKDFRRIDEIYRINKRYLISKEIVSCINKYNYLFYKENIDSCIYEKDEFIIIARKLLIDTNICTKRNKKYSTLEV</sequence>
<dbReference type="RefSeq" id="WP_094369376.1">
    <property type="nucleotide sequence ID" value="NZ_NOJY02000026.1"/>
</dbReference>
<gene>
    <name evidence="1" type="ORF">CHL78_013270</name>
</gene>
<evidence type="ECO:0000313" key="1">
    <source>
        <dbReference type="EMBL" id="RDY26455.1"/>
    </source>
</evidence>
<protein>
    <submittedName>
        <fullName evidence="1">Uncharacterized protein</fullName>
    </submittedName>
</protein>
<dbReference type="AlphaFoldDB" id="A0A371J171"/>
<proteinExistence type="predicted"/>
<dbReference type="EMBL" id="NOJY02000026">
    <property type="protein sequence ID" value="RDY26455.1"/>
    <property type="molecule type" value="Genomic_DNA"/>
</dbReference>